<dbReference type="GO" id="GO:0004252">
    <property type="term" value="F:serine-type endopeptidase activity"/>
    <property type="evidence" value="ECO:0007669"/>
    <property type="project" value="InterPro"/>
</dbReference>
<dbReference type="InterPro" id="IPR001254">
    <property type="entry name" value="Trypsin_dom"/>
</dbReference>
<dbReference type="SUPFAM" id="SSF50494">
    <property type="entry name" value="Trypsin-like serine proteases"/>
    <property type="match status" value="1"/>
</dbReference>
<dbReference type="EMBL" id="GU018018">
    <property type="protein sequence ID" value="ACY24351.1"/>
    <property type="molecule type" value="mRNA"/>
</dbReference>
<keyword evidence="2" id="KW-0378">Hydrolase</keyword>
<dbReference type="Pfam" id="PF00089">
    <property type="entry name" value="Trypsin"/>
    <property type="match status" value="1"/>
</dbReference>
<evidence type="ECO:0000259" key="5">
    <source>
        <dbReference type="PROSITE" id="PS50240"/>
    </source>
</evidence>
<dbReference type="PANTHER" id="PTHR24276">
    <property type="entry name" value="POLYSERASE-RELATED"/>
    <property type="match status" value="1"/>
</dbReference>
<dbReference type="GO" id="GO:0006508">
    <property type="term" value="P:proteolysis"/>
    <property type="evidence" value="ECO:0007669"/>
    <property type="project" value="UniProtKB-KW"/>
</dbReference>
<evidence type="ECO:0000256" key="1">
    <source>
        <dbReference type="ARBA" id="ARBA00022670"/>
    </source>
</evidence>
<keyword evidence="3" id="KW-0720">Serine protease</keyword>
<dbReference type="PROSITE" id="PS00135">
    <property type="entry name" value="TRYPSIN_SER"/>
    <property type="match status" value="1"/>
</dbReference>
<name>D0V553_CTEFE</name>
<dbReference type="PANTHER" id="PTHR24276:SF98">
    <property type="entry name" value="FI18310P1-RELATED"/>
    <property type="match status" value="1"/>
</dbReference>
<evidence type="ECO:0000256" key="2">
    <source>
        <dbReference type="ARBA" id="ARBA00022801"/>
    </source>
</evidence>
<organism evidence="6">
    <name type="scientific">Ctenocephalides felis</name>
    <name type="common">Cat flea</name>
    <dbReference type="NCBI Taxonomy" id="7515"/>
    <lineage>
        <taxon>Eukaryota</taxon>
        <taxon>Metazoa</taxon>
        <taxon>Ecdysozoa</taxon>
        <taxon>Arthropoda</taxon>
        <taxon>Hexapoda</taxon>
        <taxon>Insecta</taxon>
        <taxon>Pterygota</taxon>
        <taxon>Neoptera</taxon>
        <taxon>Endopterygota</taxon>
        <taxon>Siphonaptera</taxon>
        <taxon>Pulicidae</taxon>
        <taxon>Archaeopsyllinae</taxon>
        <taxon>Ctenocephalides</taxon>
    </lineage>
</organism>
<evidence type="ECO:0000313" key="6">
    <source>
        <dbReference type="EMBL" id="ACY24351.1"/>
    </source>
</evidence>
<reference evidence="6" key="1">
    <citation type="journal article" date="2009" name="Insect Mol. Biol.">
        <title>Analysis of Rickettsia typhi-infected and uninfected cat flea (Ctenocephalides felis) midgut cDNA libraries: deciphering molecular pathways involved in host response to R. typhi infection.</title>
        <authorList>
            <person name="Dreher-Lesnick S.M."/>
            <person name="Ceraul S.M."/>
            <person name="Lesnick S.C."/>
            <person name="Gillespie J.J."/>
            <person name="Anderson J.M."/>
            <person name="Jochim R.C."/>
            <person name="Valenzuela J.G."/>
            <person name="Azad A.F."/>
        </authorList>
    </citation>
    <scope>NUCLEOTIDE SEQUENCE</scope>
    <source>
        <strain evidence="6">CFGFS2_E07</strain>
        <tissue evidence="6">Midgut</tissue>
    </source>
</reference>
<feature type="domain" description="Peptidase S1" evidence="5">
    <location>
        <begin position="1"/>
        <end position="76"/>
    </location>
</feature>
<dbReference type="InterPro" id="IPR033116">
    <property type="entry name" value="TRYPSIN_SER"/>
</dbReference>
<dbReference type="PROSITE" id="PS50240">
    <property type="entry name" value="TRYPSIN_DOM"/>
    <property type="match status" value="1"/>
</dbReference>
<feature type="non-terminal residue" evidence="6">
    <location>
        <position position="1"/>
    </location>
</feature>
<evidence type="ECO:0000256" key="3">
    <source>
        <dbReference type="ARBA" id="ARBA00022825"/>
    </source>
</evidence>
<sequence length="78" mass="8511">TDSECEKATGEDHPTHLCTFEAPSKGVCMGDSGGPLIYNGEQVGVTSLVWEGCAVGNPDLFTRISLYLDWIDKVKKEY</sequence>
<evidence type="ECO:0000256" key="4">
    <source>
        <dbReference type="ARBA" id="ARBA00023157"/>
    </source>
</evidence>
<dbReference type="OrthoDB" id="60866at2759"/>
<dbReference type="AlphaFoldDB" id="D0V553"/>
<protein>
    <submittedName>
        <fullName evidence="6">Chymotrypsin</fullName>
    </submittedName>
</protein>
<accession>D0V553</accession>
<keyword evidence="1" id="KW-0645">Protease</keyword>
<dbReference type="InterPro" id="IPR050430">
    <property type="entry name" value="Peptidase_S1"/>
</dbReference>
<keyword evidence="4" id="KW-1015">Disulfide bond</keyword>
<dbReference type="InterPro" id="IPR043504">
    <property type="entry name" value="Peptidase_S1_PA_chymotrypsin"/>
</dbReference>
<dbReference type="InterPro" id="IPR009003">
    <property type="entry name" value="Peptidase_S1_PA"/>
</dbReference>
<proteinExistence type="evidence at transcript level"/>
<dbReference type="Gene3D" id="2.40.10.10">
    <property type="entry name" value="Trypsin-like serine proteases"/>
    <property type="match status" value="1"/>
</dbReference>